<evidence type="ECO:0000313" key="2">
    <source>
        <dbReference type="EMBL" id="KAJ1970260.1"/>
    </source>
</evidence>
<dbReference type="PANTHER" id="PTHR28674">
    <property type="entry name" value="SIMILAR TO DNA SEGMENT, CHR 10, WAYNE STATE UNIVERSITY 102,-EXPRESSED"/>
    <property type="match status" value="1"/>
</dbReference>
<dbReference type="EMBL" id="JANBPY010000002">
    <property type="protein sequence ID" value="KAJ1970260.1"/>
    <property type="molecule type" value="Genomic_DNA"/>
</dbReference>
<dbReference type="GO" id="GO:0062064">
    <property type="term" value="F:box C/D methylation guide snoRNP complex binding"/>
    <property type="evidence" value="ECO:0007669"/>
    <property type="project" value="TreeGrafter"/>
</dbReference>
<dbReference type="OrthoDB" id="1112980at2759"/>
<proteinExistence type="predicted"/>
<evidence type="ECO:0000313" key="3">
    <source>
        <dbReference type="Proteomes" id="UP001150925"/>
    </source>
</evidence>
<evidence type="ECO:0000256" key="1">
    <source>
        <dbReference type="SAM" id="MobiDB-lite"/>
    </source>
</evidence>
<dbReference type="Pfam" id="PF15370">
    <property type="entry name" value="NOPCHAP1"/>
    <property type="match status" value="1"/>
</dbReference>
<organism evidence="2 3">
    <name type="scientific">Dispira parvispora</name>
    <dbReference type="NCBI Taxonomy" id="1520584"/>
    <lineage>
        <taxon>Eukaryota</taxon>
        <taxon>Fungi</taxon>
        <taxon>Fungi incertae sedis</taxon>
        <taxon>Zoopagomycota</taxon>
        <taxon>Kickxellomycotina</taxon>
        <taxon>Dimargaritomycetes</taxon>
        <taxon>Dimargaritales</taxon>
        <taxon>Dimargaritaceae</taxon>
        <taxon>Dispira</taxon>
    </lineage>
</organism>
<feature type="region of interest" description="Disordered" evidence="1">
    <location>
        <begin position="1"/>
        <end position="77"/>
    </location>
</feature>
<dbReference type="AlphaFoldDB" id="A0A9W8AVK1"/>
<gene>
    <name evidence="2" type="ORF">IWQ62_000089</name>
</gene>
<comment type="caution">
    <text evidence="2">The sequence shown here is derived from an EMBL/GenBank/DDBJ whole genome shotgun (WGS) entry which is preliminary data.</text>
</comment>
<dbReference type="InterPro" id="IPR027921">
    <property type="entry name" value="NOPCHAP1"/>
</dbReference>
<dbReference type="GO" id="GO:0000492">
    <property type="term" value="P:box C/D snoRNP assembly"/>
    <property type="evidence" value="ECO:0007669"/>
    <property type="project" value="InterPro"/>
</dbReference>
<feature type="compositionally biased region" description="Polar residues" evidence="1">
    <location>
        <begin position="1"/>
        <end position="13"/>
    </location>
</feature>
<name>A0A9W8AVK1_9FUNG</name>
<dbReference type="PANTHER" id="PTHR28674:SF1">
    <property type="entry name" value="NOP PROTEIN CHAPERONE 1"/>
    <property type="match status" value="1"/>
</dbReference>
<keyword evidence="3" id="KW-1185">Reference proteome</keyword>
<feature type="region of interest" description="Disordered" evidence="1">
    <location>
        <begin position="166"/>
        <end position="209"/>
    </location>
</feature>
<feature type="compositionally biased region" description="Low complexity" evidence="1">
    <location>
        <begin position="51"/>
        <end position="64"/>
    </location>
</feature>
<sequence>MAQGTKETSTSPNAPIEHPYLELTPDGATLEDKLRVTTASTPPPQPRIQDVTEPSTDTVTETTDNLQNDQDANPSLPRMSLEELRQSFKREQPFGLLDRLQKFLPDLQQANEELEQRLAQDGVGQVNIEQVDSDDEQYIEVDLGLGVFDAKSAPVTSDCPVVETDAILPRTTSKPSAGIEVLNPPLDDTEVDSDDRVSSSSDSDMDHAE</sequence>
<dbReference type="Proteomes" id="UP001150925">
    <property type="component" value="Unassembled WGS sequence"/>
</dbReference>
<protein>
    <submittedName>
        <fullName evidence="2">Uncharacterized protein</fullName>
    </submittedName>
</protein>
<accession>A0A9W8AVK1</accession>
<reference evidence="2" key="1">
    <citation type="submission" date="2022-07" db="EMBL/GenBank/DDBJ databases">
        <title>Phylogenomic reconstructions and comparative analyses of Kickxellomycotina fungi.</title>
        <authorList>
            <person name="Reynolds N.K."/>
            <person name="Stajich J.E."/>
            <person name="Barry K."/>
            <person name="Grigoriev I.V."/>
            <person name="Crous P."/>
            <person name="Smith M.E."/>
        </authorList>
    </citation>
    <scope>NUCLEOTIDE SEQUENCE</scope>
    <source>
        <strain evidence="2">RSA 1196</strain>
    </source>
</reference>